<organism evidence="2">
    <name type="scientific">Streptomyces sp. R35</name>
    <dbReference type="NCBI Taxonomy" id="3238630"/>
    <lineage>
        <taxon>Bacteria</taxon>
        <taxon>Bacillati</taxon>
        <taxon>Actinomycetota</taxon>
        <taxon>Actinomycetes</taxon>
        <taxon>Kitasatosporales</taxon>
        <taxon>Streptomycetaceae</taxon>
        <taxon>Streptomyces</taxon>
    </lineage>
</organism>
<protein>
    <recommendedName>
        <fullName evidence="3">PH domain-containing protein</fullName>
    </recommendedName>
</protein>
<dbReference type="AlphaFoldDB" id="A0AB39SEN4"/>
<evidence type="ECO:0000256" key="1">
    <source>
        <dbReference type="SAM" id="Phobius"/>
    </source>
</evidence>
<keyword evidence="1" id="KW-1133">Transmembrane helix</keyword>
<keyword evidence="1" id="KW-0472">Membrane</keyword>
<feature type="transmembrane region" description="Helical" evidence="1">
    <location>
        <begin position="529"/>
        <end position="547"/>
    </location>
</feature>
<dbReference type="RefSeq" id="WP_369261536.1">
    <property type="nucleotide sequence ID" value="NZ_CP163440.1"/>
</dbReference>
<evidence type="ECO:0008006" key="3">
    <source>
        <dbReference type="Google" id="ProtNLM"/>
    </source>
</evidence>
<dbReference type="EMBL" id="CP163440">
    <property type="protein sequence ID" value="XDQ65002.1"/>
    <property type="molecule type" value="Genomic_DNA"/>
</dbReference>
<feature type="transmembrane region" description="Helical" evidence="1">
    <location>
        <begin position="45"/>
        <end position="65"/>
    </location>
</feature>
<sequence length="548" mass="60457">MSTSLEGPLRLPASAVPDGCRSWDGESARRWTEALPPRWVPIRVLSVHLLSVPALALASAFLWLFGADMSPYLAALLALHMVWMMQLPEVVLVSTPALVVALAAERPGLPWAIPPAVALALSWASALVRLRARTRQRRAALNAADGVTAPLPGAAKRLERGTFLLWAGLLLAVLGAVVLALSGLPDAAQDRQGVRMGGCFVLGLGLTVVLSGLLGRRRARLLRRTSVPVLRVRIRDNEDVCTEVYAADDWKARRPLFVVPLREFTDDHDHDHDDDMEDEELERLLDELEDDDPAPGPLREALLYGVPYDGAEVLVVSAAEEPGEPPVVEWSTGVVRPLSEAAVRRRTAKEKALAARDAAYEERSAAASAAVRESAEPVRRWRAGWPDWLSAVAIVVWGAHFFWGETGLWRYGIGIALGAFGVWMLPPWVAWRITADSAGLWFNGLRRTHHIAWDHIRIVQCKRNHLKIDSHRATFPEWSAFGPRWPWLERKMGLIHPYEKAAAQITAMWQDPALRPAGDSGERELGRPLWPVAVVGGLVWVALLVLLP</sequence>
<feature type="transmembrane region" description="Helical" evidence="1">
    <location>
        <begin position="194"/>
        <end position="214"/>
    </location>
</feature>
<feature type="transmembrane region" description="Helical" evidence="1">
    <location>
        <begin position="163"/>
        <end position="182"/>
    </location>
</feature>
<feature type="transmembrane region" description="Helical" evidence="1">
    <location>
        <begin position="109"/>
        <end position="128"/>
    </location>
</feature>
<reference evidence="2" key="1">
    <citation type="submission" date="2024-07" db="EMBL/GenBank/DDBJ databases">
        <authorList>
            <person name="Yu S.T."/>
        </authorList>
    </citation>
    <scope>NUCLEOTIDE SEQUENCE</scope>
    <source>
        <strain evidence="2">R35</strain>
    </source>
</reference>
<feature type="transmembrane region" description="Helical" evidence="1">
    <location>
        <begin position="72"/>
        <end position="103"/>
    </location>
</feature>
<gene>
    <name evidence="2" type="ORF">AB5J50_31560</name>
</gene>
<feature type="transmembrane region" description="Helical" evidence="1">
    <location>
        <begin position="409"/>
        <end position="431"/>
    </location>
</feature>
<accession>A0AB39SEN4</accession>
<name>A0AB39SEN4_9ACTN</name>
<proteinExistence type="predicted"/>
<keyword evidence="1" id="KW-0812">Transmembrane</keyword>
<evidence type="ECO:0000313" key="2">
    <source>
        <dbReference type="EMBL" id="XDQ65002.1"/>
    </source>
</evidence>